<feature type="transmembrane region" description="Helical" evidence="2">
    <location>
        <begin position="6"/>
        <end position="29"/>
    </location>
</feature>
<dbReference type="Proteomes" id="UP001153365">
    <property type="component" value="Unassembled WGS sequence"/>
</dbReference>
<proteinExistence type="predicted"/>
<organism evidence="3 4">
    <name type="scientific">Phakopsora pachyrhizi</name>
    <name type="common">Asian soybean rust disease fungus</name>
    <dbReference type="NCBI Taxonomy" id="170000"/>
    <lineage>
        <taxon>Eukaryota</taxon>
        <taxon>Fungi</taxon>
        <taxon>Dikarya</taxon>
        <taxon>Basidiomycota</taxon>
        <taxon>Pucciniomycotina</taxon>
        <taxon>Pucciniomycetes</taxon>
        <taxon>Pucciniales</taxon>
        <taxon>Phakopsoraceae</taxon>
        <taxon>Phakopsora</taxon>
    </lineage>
</organism>
<feature type="region of interest" description="Disordered" evidence="1">
    <location>
        <begin position="192"/>
        <end position="211"/>
    </location>
</feature>
<evidence type="ECO:0000313" key="3">
    <source>
        <dbReference type="EMBL" id="CAH7668651.1"/>
    </source>
</evidence>
<comment type="caution">
    <text evidence="3">The sequence shown here is derived from an EMBL/GenBank/DDBJ whole genome shotgun (WGS) entry which is preliminary data.</text>
</comment>
<keyword evidence="2" id="KW-0472">Membrane</keyword>
<name>A0AAV0ALL5_PHAPC</name>
<feature type="non-terminal residue" evidence="3">
    <location>
        <position position="211"/>
    </location>
</feature>
<dbReference type="AlphaFoldDB" id="A0AAV0ALL5"/>
<feature type="non-terminal residue" evidence="3">
    <location>
        <position position="1"/>
    </location>
</feature>
<reference evidence="3" key="1">
    <citation type="submission" date="2022-06" db="EMBL/GenBank/DDBJ databases">
        <authorList>
            <consortium name="SYNGENTA / RWTH Aachen University"/>
        </authorList>
    </citation>
    <scope>NUCLEOTIDE SEQUENCE</scope>
</reference>
<evidence type="ECO:0000256" key="1">
    <source>
        <dbReference type="SAM" id="MobiDB-lite"/>
    </source>
</evidence>
<gene>
    <name evidence="3" type="ORF">PPACK8108_LOCUS3180</name>
</gene>
<accession>A0AAV0ALL5</accession>
<protein>
    <submittedName>
        <fullName evidence="3">Expressed protein</fullName>
    </submittedName>
</protein>
<keyword evidence="2" id="KW-0812">Transmembrane</keyword>
<evidence type="ECO:0000313" key="4">
    <source>
        <dbReference type="Proteomes" id="UP001153365"/>
    </source>
</evidence>
<feature type="transmembrane region" description="Helical" evidence="2">
    <location>
        <begin position="73"/>
        <end position="90"/>
    </location>
</feature>
<keyword evidence="2" id="KW-1133">Transmembrane helix</keyword>
<sequence length="211" mass="23872">MISFYLDYRFFLILINGYKITVLALSDSLSCFKLFRQKSFLNIPSIHSQLSKVFCNKVAILFAASVARTPSFGTLKVIFVILLLNIVFLMDTESARFPVGSDSAPVISVKEPSITKEKHQKISSNEIWKNPSQPGIVLKKERVPMSFTKGSRNPVERNSIKTPNYIKITVTEDLNLNPSKVVSFLSRNEGKKNSEKITVSEDKKKVKIHKM</sequence>
<keyword evidence="4" id="KW-1185">Reference proteome</keyword>
<evidence type="ECO:0000256" key="2">
    <source>
        <dbReference type="SAM" id="Phobius"/>
    </source>
</evidence>
<feature type="compositionally biased region" description="Basic and acidic residues" evidence="1">
    <location>
        <begin position="192"/>
        <end position="204"/>
    </location>
</feature>
<dbReference type="EMBL" id="CALTRL010000562">
    <property type="protein sequence ID" value="CAH7668651.1"/>
    <property type="molecule type" value="Genomic_DNA"/>
</dbReference>